<feature type="domain" description="Glycosyl transferase family 1" evidence="2">
    <location>
        <begin position="203"/>
        <end position="298"/>
    </location>
</feature>
<evidence type="ECO:0000256" key="1">
    <source>
        <dbReference type="ARBA" id="ARBA00022679"/>
    </source>
</evidence>
<dbReference type="AlphaFoldDB" id="A0A1I1P3K6"/>
<gene>
    <name evidence="4" type="ORF">SAMN05216297_103431</name>
</gene>
<reference evidence="5" key="1">
    <citation type="submission" date="2016-10" db="EMBL/GenBank/DDBJ databases">
        <authorList>
            <person name="Varghese N."/>
            <person name="Submissions S."/>
        </authorList>
    </citation>
    <scope>NUCLEOTIDE SEQUENCE [LARGE SCALE GENOMIC DNA]</scope>
    <source>
        <strain evidence="5">CGMCC 1.10370</strain>
    </source>
</reference>
<proteinExistence type="predicted"/>
<dbReference type="Pfam" id="PF00534">
    <property type="entry name" value="Glycos_transf_1"/>
    <property type="match status" value="1"/>
</dbReference>
<name>A0A1I1P3K6_9FLAO</name>
<dbReference type="PANTHER" id="PTHR46401:SF2">
    <property type="entry name" value="GLYCOSYLTRANSFERASE WBBK-RELATED"/>
    <property type="match status" value="1"/>
</dbReference>
<dbReference type="STRING" id="739143.SAMN05216297_103431"/>
<evidence type="ECO:0000313" key="4">
    <source>
        <dbReference type="EMBL" id="SFD00540.1"/>
    </source>
</evidence>
<dbReference type="RefSeq" id="WP_167365399.1">
    <property type="nucleotide sequence ID" value="NZ_FOMH01000003.1"/>
</dbReference>
<dbReference type="GO" id="GO:0016757">
    <property type="term" value="F:glycosyltransferase activity"/>
    <property type="evidence" value="ECO:0007669"/>
    <property type="project" value="InterPro"/>
</dbReference>
<dbReference type="InterPro" id="IPR001296">
    <property type="entry name" value="Glyco_trans_1"/>
</dbReference>
<dbReference type="Proteomes" id="UP000199672">
    <property type="component" value="Unassembled WGS sequence"/>
</dbReference>
<organism evidence="4 5">
    <name type="scientific">Flavobacterium phragmitis</name>
    <dbReference type="NCBI Taxonomy" id="739143"/>
    <lineage>
        <taxon>Bacteria</taxon>
        <taxon>Pseudomonadati</taxon>
        <taxon>Bacteroidota</taxon>
        <taxon>Flavobacteriia</taxon>
        <taxon>Flavobacteriales</taxon>
        <taxon>Flavobacteriaceae</taxon>
        <taxon>Flavobacterium</taxon>
    </lineage>
</organism>
<dbReference type="CDD" id="cd03801">
    <property type="entry name" value="GT4_PimA-like"/>
    <property type="match status" value="1"/>
</dbReference>
<feature type="domain" description="Glycosyltransferase subfamily 4-like N-terminal" evidence="3">
    <location>
        <begin position="51"/>
        <end position="151"/>
    </location>
</feature>
<dbReference type="Gene3D" id="3.40.50.2000">
    <property type="entry name" value="Glycogen Phosphorylase B"/>
    <property type="match status" value="2"/>
</dbReference>
<protein>
    <submittedName>
        <fullName evidence="4">Glycosyltransferase involved in cell wall bisynthesis</fullName>
    </submittedName>
</protein>
<keyword evidence="5" id="KW-1185">Reference proteome</keyword>
<sequence length="315" mass="36241">MKILYVSNMFPTKKHIYYGIHVQEQIIGYNKKFGVSSRLYFINALENGKIEYIKALFSLKKIITRCNPEIIHIHYGLSGLFLLFYKPKCKVFITLHGGDILPRQGKFLQLYLTSKILKRVDKAFILNNEMAEILSELKVPFEILPCGVDIDFFKQNQEKINFDNNKKTVVFPGDPARPVKNYSLFKEVLKEIKKKSAYNLDFKIVHNLERREVVSLLSTSDCLIMTSLSEGSPQIIKEALACNLPVVSVNVGDVMKVTENLPGCFVTDTYSSIELAEFVIKSFESDIFNLREKFIEKGLYDNNSVLKRLHQAYQD</sequence>
<evidence type="ECO:0000259" key="2">
    <source>
        <dbReference type="Pfam" id="PF00534"/>
    </source>
</evidence>
<accession>A0A1I1P3K6</accession>
<dbReference type="SUPFAM" id="SSF53756">
    <property type="entry name" value="UDP-Glycosyltransferase/glycogen phosphorylase"/>
    <property type="match status" value="1"/>
</dbReference>
<dbReference type="Pfam" id="PF13439">
    <property type="entry name" value="Glyco_transf_4"/>
    <property type="match status" value="1"/>
</dbReference>
<dbReference type="PANTHER" id="PTHR46401">
    <property type="entry name" value="GLYCOSYLTRANSFERASE WBBK-RELATED"/>
    <property type="match status" value="1"/>
</dbReference>
<dbReference type="GO" id="GO:0009103">
    <property type="term" value="P:lipopolysaccharide biosynthetic process"/>
    <property type="evidence" value="ECO:0007669"/>
    <property type="project" value="TreeGrafter"/>
</dbReference>
<evidence type="ECO:0000259" key="3">
    <source>
        <dbReference type="Pfam" id="PF13439"/>
    </source>
</evidence>
<keyword evidence="1 4" id="KW-0808">Transferase</keyword>
<evidence type="ECO:0000313" key="5">
    <source>
        <dbReference type="Proteomes" id="UP000199672"/>
    </source>
</evidence>
<dbReference type="EMBL" id="FOMH01000003">
    <property type="protein sequence ID" value="SFD00540.1"/>
    <property type="molecule type" value="Genomic_DNA"/>
</dbReference>
<dbReference type="InterPro" id="IPR028098">
    <property type="entry name" value="Glyco_trans_4-like_N"/>
</dbReference>